<evidence type="ECO:0000313" key="2">
    <source>
        <dbReference type="EMBL" id="AZA80512.1"/>
    </source>
</evidence>
<evidence type="ECO:0008006" key="4">
    <source>
        <dbReference type="Google" id="ProtNLM"/>
    </source>
</evidence>
<keyword evidence="1" id="KW-1133">Transmembrane helix</keyword>
<proteinExistence type="predicted"/>
<name>A0ABM7ASH0_CHRLC</name>
<dbReference type="RefSeq" id="WP_123868010.1">
    <property type="nucleotide sequence ID" value="NZ_CP033925.1"/>
</dbReference>
<sequence>MMKKIIVVERGFAGGDLDKKKTNNVPYISSELTLGTSYLGIFEKLISIMLLIAVVCAVYISLTNSEYFEKLVEEDGFYENLTALFLFLSSFTLALKFLKLQSYYSKAWKFGVMLMVAGLFFGAGEEISWGQRIFNIQSSEFFKINNAQQETNLHNLVVGKVKLNKLIFSNVLSIGFGFYFLVLPILWLKVSKVRAFINKFGIPVARPVHILIFLMATLLILILISSSKKWEVWEYAFALIMFLIVYNPINTKEIFSKK</sequence>
<evidence type="ECO:0000313" key="3">
    <source>
        <dbReference type="Proteomes" id="UP000279972"/>
    </source>
</evidence>
<keyword evidence="3" id="KW-1185">Reference proteome</keyword>
<dbReference type="EMBL" id="CP033924">
    <property type="protein sequence ID" value="AZA80512.1"/>
    <property type="molecule type" value="Genomic_DNA"/>
</dbReference>
<keyword evidence="1" id="KW-0812">Transmembrane</keyword>
<organism evidence="2 3">
    <name type="scientific">Chryseobacterium lactis</name>
    <dbReference type="NCBI Taxonomy" id="1241981"/>
    <lineage>
        <taxon>Bacteria</taxon>
        <taxon>Pseudomonadati</taxon>
        <taxon>Bacteroidota</taxon>
        <taxon>Flavobacteriia</taxon>
        <taxon>Flavobacteriales</taxon>
        <taxon>Weeksellaceae</taxon>
        <taxon>Chryseobacterium group</taxon>
        <taxon>Chryseobacterium</taxon>
    </lineage>
</organism>
<accession>A0ABM7ASH0</accession>
<protein>
    <recommendedName>
        <fullName evidence="4">O-antigen ligase domain-containing protein</fullName>
    </recommendedName>
</protein>
<feature type="transmembrane region" description="Helical" evidence="1">
    <location>
        <begin position="208"/>
        <end position="226"/>
    </location>
</feature>
<keyword evidence="1" id="KW-0472">Membrane</keyword>
<feature type="transmembrane region" description="Helical" evidence="1">
    <location>
        <begin position="232"/>
        <end position="249"/>
    </location>
</feature>
<dbReference type="Proteomes" id="UP000279972">
    <property type="component" value="Chromosome"/>
</dbReference>
<feature type="transmembrane region" description="Helical" evidence="1">
    <location>
        <begin position="77"/>
        <end position="95"/>
    </location>
</feature>
<feature type="transmembrane region" description="Helical" evidence="1">
    <location>
        <begin position="45"/>
        <end position="62"/>
    </location>
</feature>
<reference evidence="2 3" key="1">
    <citation type="submission" date="2018-11" db="EMBL/GenBank/DDBJ databases">
        <title>Proposal to divide the Flavobacteriaceae and reorganize its genera based on Amino Acid Identity values calculated from whole genome sequences.</title>
        <authorList>
            <person name="Nicholson A.C."/>
            <person name="Gulvik C.A."/>
            <person name="Whitney A.M."/>
            <person name="Humrighouse B.W."/>
            <person name="Bell M."/>
            <person name="Holmes B."/>
            <person name="Steigerwalt A.G."/>
            <person name="Villarma A."/>
            <person name="Sheth M."/>
            <person name="Batra D."/>
            <person name="Pryor J."/>
            <person name="Bernardet J.-F."/>
            <person name="Hugo C."/>
            <person name="Kampfer P."/>
            <person name="Newman J."/>
            <person name="McQuiston J.R."/>
        </authorList>
    </citation>
    <scope>NUCLEOTIDE SEQUENCE [LARGE SCALE GENOMIC DNA]</scope>
    <source>
        <strain evidence="2 3">KC_1864</strain>
    </source>
</reference>
<feature type="transmembrane region" description="Helical" evidence="1">
    <location>
        <begin position="166"/>
        <end position="188"/>
    </location>
</feature>
<evidence type="ECO:0000256" key="1">
    <source>
        <dbReference type="SAM" id="Phobius"/>
    </source>
</evidence>
<feature type="transmembrane region" description="Helical" evidence="1">
    <location>
        <begin position="107"/>
        <end position="124"/>
    </location>
</feature>
<gene>
    <name evidence="2" type="ORF">EG342_00625</name>
</gene>